<evidence type="ECO:0000313" key="2">
    <source>
        <dbReference type="Proteomes" id="UP001295420"/>
    </source>
</evidence>
<dbReference type="AlphaFoldDB" id="A0AAU9Q810"/>
<reference evidence="1" key="1">
    <citation type="submission" date="2022-01" db="EMBL/GenBank/DDBJ databases">
        <authorList>
            <person name="Lagorce A."/>
        </authorList>
    </citation>
    <scope>NUCLEOTIDE SEQUENCE</scope>
    <source>
        <strain evidence="1">Th15_F1_D04</strain>
    </source>
</reference>
<evidence type="ECO:0000313" key="1">
    <source>
        <dbReference type="EMBL" id="CAH1534291.1"/>
    </source>
</evidence>
<accession>A0AAU9Q810</accession>
<organism evidence="1 2">
    <name type="scientific">Vibrio owensii</name>
    <dbReference type="NCBI Taxonomy" id="696485"/>
    <lineage>
        <taxon>Bacteria</taxon>
        <taxon>Pseudomonadati</taxon>
        <taxon>Pseudomonadota</taxon>
        <taxon>Gammaproteobacteria</taxon>
        <taxon>Vibrionales</taxon>
        <taxon>Vibrionaceae</taxon>
        <taxon>Vibrio</taxon>
    </lineage>
</organism>
<dbReference type="EMBL" id="CAKMTQ010000031">
    <property type="protein sequence ID" value="CAH1534291.1"/>
    <property type="molecule type" value="Genomic_DNA"/>
</dbReference>
<proteinExistence type="predicted"/>
<comment type="caution">
    <text evidence="1">The sequence shown here is derived from an EMBL/GenBank/DDBJ whole genome shotgun (WGS) entry which is preliminary data.</text>
</comment>
<protein>
    <submittedName>
        <fullName evidence="1">Uncharacterized protein</fullName>
    </submittedName>
</protein>
<gene>
    <name evidence="1" type="ORF">THF1D04_370016</name>
</gene>
<name>A0AAU9Q810_9VIBR</name>
<dbReference type="Proteomes" id="UP001295420">
    <property type="component" value="Unassembled WGS sequence"/>
</dbReference>
<sequence>MRFFKGLFLGLIVFGAFTLGQATQYHISSDEVRYTTLQSWLNTYPEQRELTHQFIERCINHPPRVFGSDDTLSLYECGDSLGAYNLVDTLEQAERMLSDVAWPLSEFQAHSTP</sequence>